<organism evidence="2">
    <name type="scientific">freshwater metagenome</name>
    <dbReference type="NCBI Taxonomy" id="449393"/>
    <lineage>
        <taxon>unclassified sequences</taxon>
        <taxon>metagenomes</taxon>
        <taxon>ecological metagenomes</taxon>
    </lineage>
</organism>
<reference evidence="2" key="1">
    <citation type="submission" date="2020-05" db="EMBL/GenBank/DDBJ databases">
        <authorList>
            <person name="Chiriac C."/>
            <person name="Salcher M."/>
            <person name="Ghai R."/>
            <person name="Kavagutti S V."/>
        </authorList>
    </citation>
    <scope>NUCLEOTIDE SEQUENCE</scope>
</reference>
<dbReference type="AlphaFoldDB" id="A0A6J6ZA71"/>
<sequence>MPATAISVSGRTARNAPGIIATSAAAAKNDPASMKNGIENAANSSNEPIGGPMNVLATDSTAHIRPLARSRCSGGTIDGMNVCPQLSRSTSAHPINNVASSSST</sequence>
<protein>
    <submittedName>
        <fullName evidence="2">Unannotated protein</fullName>
    </submittedName>
</protein>
<feature type="region of interest" description="Disordered" evidence="1">
    <location>
        <begin position="85"/>
        <end position="104"/>
    </location>
</feature>
<name>A0A6J6ZA71_9ZZZZ</name>
<gene>
    <name evidence="2" type="ORF">UFOPK3099_01239</name>
</gene>
<dbReference type="EMBL" id="CAFAAV010000082">
    <property type="protein sequence ID" value="CAB4818419.1"/>
    <property type="molecule type" value="Genomic_DNA"/>
</dbReference>
<proteinExistence type="predicted"/>
<accession>A0A6J6ZA71</accession>
<evidence type="ECO:0000313" key="2">
    <source>
        <dbReference type="EMBL" id="CAB4818419.1"/>
    </source>
</evidence>
<evidence type="ECO:0000256" key="1">
    <source>
        <dbReference type="SAM" id="MobiDB-lite"/>
    </source>
</evidence>